<evidence type="ECO:0000259" key="5">
    <source>
        <dbReference type="PROSITE" id="PS50135"/>
    </source>
</evidence>
<evidence type="ECO:0000313" key="8">
    <source>
        <dbReference type="Proteomes" id="UP001445076"/>
    </source>
</evidence>
<dbReference type="GO" id="GO:0044753">
    <property type="term" value="C:amphisome"/>
    <property type="evidence" value="ECO:0007669"/>
    <property type="project" value="TreeGrafter"/>
</dbReference>
<dbReference type="InterPro" id="IPR052260">
    <property type="entry name" value="Autophagy_Rcpt_SigReg"/>
</dbReference>
<dbReference type="Gene3D" id="3.30.60.90">
    <property type="match status" value="1"/>
</dbReference>
<proteinExistence type="predicted"/>
<evidence type="ECO:0000259" key="6">
    <source>
        <dbReference type="PROSITE" id="PS51745"/>
    </source>
</evidence>
<organism evidence="7 8">
    <name type="scientific">Cherax quadricarinatus</name>
    <name type="common">Australian red claw crayfish</name>
    <dbReference type="NCBI Taxonomy" id="27406"/>
    <lineage>
        <taxon>Eukaryota</taxon>
        <taxon>Metazoa</taxon>
        <taxon>Ecdysozoa</taxon>
        <taxon>Arthropoda</taxon>
        <taxon>Crustacea</taxon>
        <taxon>Multicrustacea</taxon>
        <taxon>Malacostraca</taxon>
        <taxon>Eumalacostraca</taxon>
        <taxon>Eucarida</taxon>
        <taxon>Decapoda</taxon>
        <taxon>Pleocyemata</taxon>
        <taxon>Astacidea</taxon>
        <taxon>Parastacoidea</taxon>
        <taxon>Parastacidae</taxon>
        <taxon>Cherax</taxon>
    </lineage>
</organism>
<evidence type="ECO:0000256" key="2">
    <source>
        <dbReference type="ARBA" id="ARBA00022771"/>
    </source>
</evidence>
<dbReference type="InterPro" id="IPR043145">
    <property type="entry name" value="Znf_ZZ_sf"/>
</dbReference>
<feature type="domain" description="ZZ-type" evidence="5">
    <location>
        <begin position="114"/>
        <end position="164"/>
    </location>
</feature>
<feature type="domain" description="PB1" evidence="6">
    <location>
        <begin position="6"/>
        <end position="86"/>
    </location>
</feature>
<evidence type="ECO:0000313" key="7">
    <source>
        <dbReference type="EMBL" id="KAK8724977.1"/>
    </source>
</evidence>
<dbReference type="PROSITE" id="PS01357">
    <property type="entry name" value="ZF_ZZ_1"/>
    <property type="match status" value="1"/>
</dbReference>
<dbReference type="AlphaFoldDB" id="A0AAW0WC92"/>
<dbReference type="SMART" id="SM00666">
    <property type="entry name" value="PB1"/>
    <property type="match status" value="1"/>
</dbReference>
<dbReference type="SMART" id="SM00291">
    <property type="entry name" value="ZnF_ZZ"/>
    <property type="match status" value="1"/>
</dbReference>
<dbReference type="GO" id="GO:0007032">
    <property type="term" value="P:endosome organization"/>
    <property type="evidence" value="ECO:0007669"/>
    <property type="project" value="TreeGrafter"/>
</dbReference>
<dbReference type="SUPFAM" id="SSF57850">
    <property type="entry name" value="RING/U-box"/>
    <property type="match status" value="1"/>
</dbReference>
<gene>
    <name evidence="7" type="ORF">OTU49_011016</name>
</gene>
<accession>A0AAW0WC92</accession>
<dbReference type="PANTHER" id="PTHR15090:SF0">
    <property type="entry name" value="SEQUESTOSOME-1"/>
    <property type="match status" value="1"/>
</dbReference>
<keyword evidence="3" id="KW-0862">Zinc</keyword>
<dbReference type="PROSITE" id="PS51745">
    <property type="entry name" value="PB1"/>
    <property type="match status" value="1"/>
</dbReference>
<evidence type="ECO:0000256" key="4">
    <source>
        <dbReference type="PROSITE-ProRule" id="PRU00228"/>
    </source>
</evidence>
<dbReference type="InterPro" id="IPR000270">
    <property type="entry name" value="PB1_dom"/>
</dbReference>
<evidence type="ECO:0008006" key="9">
    <source>
        <dbReference type="Google" id="ProtNLM"/>
    </source>
</evidence>
<dbReference type="InterPro" id="IPR000433">
    <property type="entry name" value="Znf_ZZ"/>
</dbReference>
<evidence type="ECO:0000256" key="3">
    <source>
        <dbReference type="ARBA" id="ARBA00022833"/>
    </source>
</evidence>
<dbReference type="GO" id="GO:0008270">
    <property type="term" value="F:zinc ion binding"/>
    <property type="evidence" value="ECO:0007669"/>
    <property type="project" value="UniProtKB-KW"/>
</dbReference>
<dbReference type="GO" id="GO:0070530">
    <property type="term" value="F:K63-linked polyubiquitin modification-dependent protein binding"/>
    <property type="evidence" value="ECO:0007669"/>
    <property type="project" value="TreeGrafter"/>
</dbReference>
<dbReference type="Pfam" id="PF00569">
    <property type="entry name" value="ZZ"/>
    <property type="match status" value="1"/>
</dbReference>
<keyword evidence="2 4" id="KW-0863">Zinc-finger</keyword>
<dbReference type="SUPFAM" id="SSF54277">
    <property type="entry name" value="CAD &amp; PB1 domains"/>
    <property type="match status" value="1"/>
</dbReference>
<dbReference type="PANTHER" id="PTHR15090">
    <property type="entry name" value="SEQUESTOSOME 1-RELATED"/>
    <property type="match status" value="1"/>
</dbReference>
<name>A0AAW0WC92_CHEQU</name>
<dbReference type="FunFam" id="3.30.60.90:FF:000016">
    <property type="entry name" value="Refractory to sigma P"/>
    <property type="match status" value="1"/>
</dbReference>
<dbReference type="PROSITE" id="PS50135">
    <property type="entry name" value="ZF_ZZ_2"/>
    <property type="match status" value="1"/>
</dbReference>
<dbReference type="Proteomes" id="UP001445076">
    <property type="component" value="Unassembled WGS sequence"/>
</dbReference>
<sequence length="268" mass="28896">MSEERSLSVKVYLDVGGGRQEVRRFALPENLATNYRCLKEKVSSVFALGNKDLTITWKDAEGDMIVISSDDELMEALADTLSKQNLQLLRLNVTVGTRPDVGPKNSGNQEGVLHEGVVCDGCEGPIRGFRYRCVSCEDFDLCGACEVKGLHKEHKMMRMSKPHVKGSPWFFWRESEDSPGNFTSHFGVQGNNGSTCFSSSATSGTGTGPGTGAGAAGWTSWGGPGFRHAHRRGCAGRGRGGWGGWWGRNWGGKSGGGCEQGQSMFSGF</sequence>
<evidence type="ECO:0000256" key="1">
    <source>
        <dbReference type="ARBA" id="ARBA00022723"/>
    </source>
</evidence>
<dbReference type="FunFam" id="3.10.20.90:FF:000320">
    <property type="entry name" value="Predicted protein"/>
    <property type="match status" value="1"/>
</dbReference>
<keyword evidence="1" id="KW-0479">Metal-binding</keyword>
<protein>
    <recommendedName>
        <fullName evidence="9">Sequestosome 1</fullName>
    </recommendedName>
</protein>
<comment type="caution">
    <text evidence="7">The sequence shown here is derived from an EMBL/GenBank/DDBJ whole genome shotgun (WGS) entry which is preliminary data.</text>
</comment>
<dbReference type="EMBL" id="JARKIK010000084">
    <property type="protein sequence ID" value="KAK8724978.1"/>
    <property type="molecule type" value="Genomic_DNA"/>
</dbReference>
<dbReference type="GO" id="GO:0000423">
    <property type="term" value="P:mitophagy"/>
    <property type="evidence" value="ECO:0007669"/>
    <property type="project" value="TreeGrafter"/>
</dbReference>
<dbReference type="GO" id="GO:0035973">
    <property type="term" value="P:aggrephagy"/>
    <property type="evidence" value="ECO:0007669"/>
    <property type="project" value="TreeGrafter"/>
</dbReference>
<dbReference type="EMBL" id="JARKIK010000084">
    <property type="protein sequence ID" value="KAK8724977.1"/>
    <property type="molecule type" value="Genomic_DNA"/>
</dbReference>
<dbReference type="Pfam" id="PF00564">
    <property type="entry name" value="PB1"/>
    <property type="match status" value="1"/>
</dbReference>
<dbReference type="GO" id="GO:0005080">
    <property type="term" value="F:protein kinase C binding"/>
    <property type="evidence" value="ECO:0007669"/>
    <property type="project" value="TreeGrafter"/>
</dbReference>
<dbReference type="Gene3D" id="3.10.20.90">
    <property type="entry name" value="Phosphatidylinositol 3-kinase Catalytic Subunit, Chain A, domain 1"/>
    <property type="match status" value="1"/>
</dbReference>
<keyword evidence="8" id="KW-1185">Reference proteome</keyword>
<reference evidence="7" key="2">
    <citation type="submission" date="2024-01" db="EMBL/GenBank/DDBJ databases">
        <authorList>
            <person name="He J."/>
            <person name="Wang M."/>
            <person name="Zheng J."/>
            <person name="Liu Z."/>
        </authorList>
    </citation>
    <scope>NUCLEOTIDE SEQUENCE</scope>
    <source>
        <strain evidence="7">ZL_2023a</strain>
        <tissue evidence="7">Muscle</tissue>
    </source>
</reference>
<feature type="non-terminal residue" evidence="7">
    <location>
        <position position="268"/>
    </location>
</feature>
<dbReference type="GO" id="GO:0016235">
    <property type="term" value="C:aggresome"/>
    <property type="evidence" value="ECO:0007669"/>
    <property type="project" value="TreeGrafter"/>
</dbReference>
<dbReference type="CDD" id="cd02340">
    <property type="entry name" value="ZZ_NBR1_like"/>
    <property type="match status" value="1"/>
</dbReference>
<dbReference type="InterPro" id="IPR053793">
    <property type="entry name" value="PB1-like"/>
</dbReference>
<reference evidence="7 8" key="1">
    <citation type="journal article" date="2024" name="BMC Genomics">
        <title>Genome assembly of redclaw crayfish (Cherax quadricarinatus) provides insights into its immune adaptation and hypoxia tolerance.</title>
        <authorList>
            <person name="Liu Z."/>
            <person name="Zheng J."/>
            <person name="Li H."/>
            <person name="Fang K."/>
            <person name="Wang S."/>
            <person name="He J."/>
            <person name="Zhou D."/>
            <person name="Weng S."/>
            <person name="Chi M."/>
            <person name="Gu Z."/>
            <person name="He J."/>
            <person name="Li F."/>
            <person name="Wang M."/>
        </authorList>
    </citation>
    <scope>NUCLEOTIDE SEQUENCE [LARGE SCALE GENOMIC DNA]</scope>
    <source>
        <strain evidence="7">ZL_2023a</strain>
    </source>
</reference>